<dbReference type="Proteomes" id="UP000288079">
    <property type="component" value="Unassembled WGS sequence"/>
</dbReference>
<organism evidence="7 8">
    <name type="scientific">Bacteroides faecalis</name>
    <dbReference type="NCBI Taxonomy" id="2447885"/>
    <lineage>
        <taxon>Bacteria</taxon>
        <taxon>Pseudomonadati</taxon>
        <taxon>Bacteroidota</taxon>
        <taxon>Bacteroidia</taxon>
        <taxon>Bacteroidales</taxon>
        <taxon>Bacteroidaceae</taxon>
        <taxon>Bacteroides</taxon>
    </lineage>
</organism>
<evidence type="ECO:0000256" key="3">
    <source>
        <dbReference type="ARBA" id="ARBA00022989"/>
    </source>
</evidence>
<feature type="transmembrane region" description="Helical" evidence="5">
    <location>
        <begin position="46"/>
        <end position="64"/>
    </location>
</feature>
<keyword evidence="8" id="KW-1185">Reference proteome</keyword>
<feature type="transmembrane region" description="Helical" evidence="5">
    <location>
        <begin position="434"/>
        <end position="451"/>
    </location>
</feature>
<feature type="transmembrane region" description="Helical" evidence="5">
    <location>
        <begin position="265"/>
        <end position="298"/>
    </location>
</feature>
<evidence type="ECO:0000259" key="6">
    <source>
        <dbReference type="Pfam" id="PF04932"/>
    </source>
</evidence>
<evidence type="ECO:0000313" key="8">
    <source>
        <dbReference type="Proteomes" id="UP000288079"/>
    </source>
</evidence>
<evidence type="ECO:0000256" key="5">
    <source>
        <dbReference type="SAM" id="Phobius"/>
    </source>
</evidence>
<feature type="transmembrane region" description="Helical" evidence="5">
    <location>
        <begin position="125"/>
        <end position="142"/>
    </location>
</feature>
<evidence type="ECO:0000256" key="4">
    <source>
        <dbReference type="ARBA" id="ARBA00023136"/>
    </source>
</evidence>
<keyword evidence="2 5" id="KW-0812">Transmembrane</keyword>
<dbReference type="EMBL" id="BHWB01000003">
    <property type="protein sequence ID" value="GCB34416.1"/>
    <property type="molecule type" value="Genomic_DNA"/>
</dbReference>
<feature type="transmembrane region" description="Helical" evidence="5">
    <location>
        <begin position="154"/>
        <end position="172"/>
    </location>
</feature>
<comment type="subcellular location">
    <subcellularLocation>
        <location evidence="1">Membrane</location>
        <topology evidence="1">Multi-pass membrane protein</topology>
    </subcellularLocation>
</comment>
<feature type="transmembrane region" description="Helical" evidence="5">
    <location>
        <begin position="12"/>
        <end position="34"/>
    </location>
</feature>
<evidence type="ECO:0000256" key="2">
    <source>
        <dbReference type="ARBA" id="ARBA00022692"/>
    </source>
</evidence>
<keyword evidence="3 5" id="KW-1133">Transmembrane helix</keyword>
<feature type="transmembrane region" description="Helical" evidence="5">
    <location>
        <begin position="305"/>
        <end position="323"/>
    </location>
</feature>
<proteinExistence type="predicted"/>
<feature type="domain" description="O-antigen ligase-related" evidence="6">
    <location>
        <begin position="269"/>
        <end position="408"/>
    </location>
</feature>
<comment type="caution">
    <text evidence="7">The sequence shown here is derived from an EMBL/GenBank/DDBJ whole genome shotgun (WGS) entry which is preliminary data.</text>
</comment>
<feature type="transmembrane region" description="Helical" evidence="5">
    <location>
        <begin position="457"/>
        <end position="476"/>
    </location>
</feature>
<dbReference type="AlphaFoldDB" id="A0A401LS88"/>
<evidence type="ECO:0000313" key="7">
    <source>
        <dbReference type="EMBL" id="GCB34416.1"/>
    </source>
</evidence>
<dbReference type="GO" id="GO:0016020">
    <property type="term" value="C:membrane"/>
    <property type="evidence" value="ECO:0007669"/>
    <property type="project" value="UniProtKB-SubCell"/>
</dbReference>
<dbReference type="Pfam" id="PF04932">
    <property type="entry name" value="Wzy_C"/>
    <property type="match status" value="1"/>
</dbReference>
<evidence type="ECO:0000256" key="1">
    <source>
        <dbReference type="ARBA" id="ARBA00004141"/>
    </source>
</evidence>
<reference evidence="7 8" key="1">
    <citation type="submission" date="2018-10" db="EMBL/GenBank/DDBJ databases">
        <title>Draft Genome Sequence of Bacteroides sp. KCTC 15687.</title>
        <authorList>
            <person name="Yu S.Y."/>
            <person name="Kim J.S."/>
            <person name="Oh B.S."/>
            <person name="Park S.H."/>
            <person name="Kang S.W."/>
            <person name="Park J.E."/>
            <person name="Choi S.H."/>
            <person name="Han K.I."/>
            <person name="Lee K.C."/>
            <person name="Eom M.K."/>
            <person name="Suh M.K."/>
            <person name="Lee D.H."/>
            <person name="Yoon H."/>
            <person name="Kim B."/>
            <person name="Yang S.J."/>
            <person name="Lee J.S."/>
            <person name="Lee J.H."/>
        </authorList>
    </citation>
    <scope>NUCLEOTIDE SEQUENCE [LARGE SCALE GENOMIC DNA]</scope>
    <source>
        <strain evidence="7 8">KCTC 15687</strain>
    </source>
</reference>
<protein>
    <submittedName>
        <fullName evidence="7">Membrane protein</fullName>
    </submittedName>
</protein>
<feature type="transmembrane region" description="Helical" evidence="5">
    <location>
        <begin position="239"/>
        <end position="259"/>
    </location>
</feature>
<accession>A0A401LS88</accession>
<gene>
    <name evidence="7" type="ORF">KGMB02408_13610</name>
</gene>
<feature type="transmembrane region" description="Helical" evidence="5">
    <location>
        <begin position="179"/>
        <end position="198"/>
    </location>
</feature>
<dbReference type="PANTHER" id="PTHR37422:SF17">
    <property type="entry name" value="O-ANTIGEN LIGASE"/>
    <property type="match status" value="1"/>
</dbReference>
<dbReference type="InterPro" id="IPR007016">
    <property type="entry name" value="O-antigen_ligase-rel_domated"/>
</dbReference>
<sequence length="495" mass="56448">MIDKKKYGENLIAMGNFFASKGWVYLVLLGGLYVLYKAIFRTSTPIFLAFSLLPLAFFFFLLIIKYSKQGFYTLFIIQFLIAIIGIVIIIPIGISTLVSTLFVAVLVISYSMYQKIDWNESRNGMFWLFLILGLYYILEIANPNNVQAAWNVSITHYFVYPLICAVLVPLAIRDIKGIQWLLIIWSIFILIAAAKGYWQKNYGFNEREQYFLFVLGGAKTHIIWSGIRYFSLFSDAANFGVHMALAIPLFGISLLYVKNKWLKVYFAFIVIAAVYGMGISGTRSAIAVPVGALGLFIILSRNIKISIAGISVLALVFMFFLFTDIGDSNQYIRKMRTAFRPSEDASYLLRVENRKKMRELMVHKPFGYGVGLSKGEHFHPKERMPYPPDSWLVSVWVETGIVGLILYLVIHGTLFAWCSWILMFKIINKQLRGLLTAWLCMAAGFFLSAYTNDVMQYPNTIPIYTAFALCFAGLHIDKRIQQDKGKTQKVKTTNR</sequence>
<feature type="transmembrane region" description="Helical" evidence="5">
    <location>
        <begin position="71"/>
        <end position="90"/>
    </location>
</feature>
<dbReference type="PANTHER" id="PTHR37422">
    <property type="entry name" value="TEICHURONIC ACID BIOSYNTHESIS PROTEIN TUAE"/>
    <property type="match status" value="1"/>
</dbReference>
<keyword evidence="4 5" id="KW-0472">Membrane</keyword>
<feature type="transmembrane region" description="Helical" evidence="5">
    <location>
        <begin position="210"/>
        <end position="227"/>
    </location>
</feature>
<dbReference type="InterPro" id="IPR051533">
    <property type="entry name" value="WaaL-like"/>
</dbReference>
<name>A0A401LS88_9BACE</name>
<feature type="transmembrane region" description="Helical" evidence="5">
    <location>
        <begin position="401"/>
        <end position="422"/>
    </location>
</feature>